<evidence type="ECO:0000256" key="2">
    <source>
        <dbReference type="ARBA" id="ARBA00023157"/>
    </source>
</evidence>
<feature type="domain" description="MRH" evidence="4">
    <location>
        <begin position="26"/>
        <end position="188"/>
    </location>
</feature>
<evidence type="ECO:0000256" key="1">
    <source>
        <dbReference type="ARBA" id="ARBA00022729"/>
    </source>
</evidence>
<accession>A0AAE0T7Q7</accession>
<feature type="signal peptide" evidence="3">
    <location>
        <begin position="1"/>
        <end position="21"/>
    </location>
</feature>
<reference evidence="5" key="3">
    <citation type="submission" date="2023-05" db="EMBL/GenBank/DDBJ databases">
        <authorList>
            <person name="Smith C.H."/>
        </authorList>
    </citation>
    <scope>NUCLEOTIDE SEQUENCE</scope>
    <source>
        <strain evidence="5">CHS0354</strain>
        <tissue evidence="5">Mantle</tissue>
    </source>
</reference>
<protein>
    <recommendedName>
        <fullName evidence="4">MRH domain-containing protein</fullName>
    </recommendedName>
</protein>
<proteinExistence type="predicted"/>
<evidence type="ECO:0000313" key="5">
    <source>
        <dbReference type="EMBL" id="KAK3605367.1"/>
    </source>
</evidence>
<evidence type="ECO:0000256" key="3">
    <source>
        <dbReference type="SAM" id="SignalP"/>
    </source>
</evidence>
<gene>
    <name evidence="5" type="ORF">CHS0354_040957</name>
</gene>
<keyword evidence="2" id="KW-1015">Disulfide bond</keyword>
<sequence length="188" mass="20971">MSAAHIFSLSVLLYCLNSISAHTAAQSCMYKDPATGKVYDLRPLINPQGYYKWTQSIWSIGGNSLDSLSADTQMNVTFYLQVCKNLATPPPPCKDVGFVYSVTDDGTCTSWGNADIATFDVVPFQDGIFFQAYYGTVVNHFSRMSSNVYFICNQFNKKYKATAEMPSFEHVKASINQAHFRFETAHAC</sequence>
<organism evidence="5 6">
    <name type="scientific">Potamilus streckersoni</name>
    <dbReference type="NCBI Taxonomy" id="2493646"/>
    <lineage>
        <taxon>Eukaryota</taxon>
        <taxon>Metazoa</taxon>
        <taxon>Spiralia</taxon>
        <taxon>Lophotrochozoa</taxon>
        <taxon>Mollusca</taxon>
        <taxon>Bivalvia</taxon>
        <taxon>Autobranchia</taxon>
        <taxon>Heteroconchia</taxon>
        <taxon>Palaeoheterodonta</taxon>
        <taxon>Unionida</taxon>
        <taxon>Unionoidea</taxon>
        <taxon>Unionidae</taxon>
        <taxon>Ambleminae</taxon>
        <taxon>Lampsilini</taxon>
        <taxon>Potamilus</taxon>
    </lineage>
</organism>
<keyword evidence="1 3" id="KW-0732">Signal</keyword>
<dbReference type="SUPFAM" id="SSF50911">
    <property type="entry name" value="Mannose 6-phosphate receptor domain"/>
    <property type="match status" value="1"/>
</dbReference>
<keyword evidence="6" id="KW-1185">Reference proteome</keyword>
<name>A0AAE0T7Q7_9BIVA</name>
<feature type="chain" id="PRO_5041955210" description="MRH domain-containing protein" evidence="3">
    <location>
        <begin position="22"/>
        <end position="188"/>
    </location>
</feature>
<dbReference type="InterPro" id="IPR044865">
    <property type="entry name" value="MRH_dom"/>
</dbReference>
<dbReference type="PROSITE" id="PS51914">
    <property type="entry name" value="MRH"/>
    <property type="match status" value="1"/>
</dbReference>
<dbReference type="EMBL" id="JAEAOA010002343">
    <property type="protein sequence ID" value="KAK3605367.1"/>
    <property type="molecule type" value="Genomic_DNA"/>
</dbReference>
<evidence type="ECO:0000313" key="6">
    <source>
        <dbReference type="Proteomes" id="UP001195483"/>
    </source>
</evidence>
<comment type="caution">
    <text evidence="5">The sequence shown here is derived from an EMBL/GenBank/DDBJ whole genome shotgun (WGS) entry which is preliminary data.</text>
</comment>
<reference evidence="5" key="1">
    <citation type="journal article" date="2021" name="Genome Biol. Evol.">
        <title>A High-Quality Reference Genome for a Parasitic Bivalve with Doubly Uniparental Inheritance (Bivalvia: Unionida).</title>
        <authorList>
            <person name="Smith C.H."/>
        </authorList>
    </citation>
    <scope>NUCLEOTIDE SEQUENCE</scope>
    <source>
        <strain evidence="5">CHS0354</strain>
    </source>
</reference>
<dbReference type="Proteomes" id="UP001195483">
    <property type="component" value="Unassembled WGS sequence"/>
</dbReference>
<reference evidence="5" key="2">
    <citation type="journal article" date="2021" name="Genome Biol. Evol.">
        <title>Developing a high-quality reference genome for a parasitic bivalve with doubly uniparental inheritance (Bivalvia: Unionida).</title>
        <authorList>
            <person name="Smith C.H."/>
        </authorList>
    </citation>
    <scope>NUCLEOTIDE SEQUENCE</scope>
    <source>
        <strain evidence="5">CHS0354</strain>
        <tissue evidence="5">Mantle</tissue>
    </source>
</reference>
<dbReference type="AlphaFoldDB" id="A0AAE0T7Q7"/>
<dbReference type="Gene3D" id="2.70.130.10">
    <property type="entry name" value="Mannose-6-phosphate receptor binding domain"/>
    <property type="match status" value="1"/>
</dbReference>
<dbReference type="InterPro" id="IPR009011">
    <property type="entry name" value="Man6P_isomerase_rcpt-bd_dom_sf"/>
</dbReference>
<evidence type="ECO:0000259" key="4">
    <source>
        <dbReference type="PROSITE" id="PS51914"/>
    </source>
</evidence>